<dbReference type="PROSITE" id="PS50076">
    <property type="entry name" value="DNAJ_2"/>
    <property type="match status" value="1"/>
</dbReference>
<dbReference type="Pfam" id="PF14901">
    <property type="entry name" value="Jiv90"/>
    <property type="match status" value="1"/>
</dbReference>
<dbReference type="InterPro" id="IPR036869">
    <property type="entry name" value="J_dom_sf"/>
</dbReference>
<dbReference type="Gene3D" id="1.10.287.110">
    <property type="entry name" value="DnaJ domain"/>
    <property type="match status" value="1"/>
</dbReference>
<dbReference type="Pfam" id="PF00226">
    <property type="entry name" value="DnaJ"/>
    <property type="match status" value="1"/>
</dbReference>
<dbReference type="InterPro" id="IPR032843">
    <property type="entry name" value="Jiv"/>
</dbReference>
<protein>
    <recommendedName>
        <fullName evidence="2">J domain-containing protein</fullName>
    </recommendedName>
</protein>
<proteinExistence type="predicted"/>
<dbReference type="SUPFAM" id="SSF46565">
    <property type="entry name" value="Chaperone J-domain"/>
    <property type="match status" value="1"/>
</dbReference>
<dbReference type="PRINTS" id="PR00625">
    <property type="entry name" value="JDOMAIN"/>
</dbReference>
<evidence type="ECO:0000259" key="2">
    <source>
        <dbReference type="PROSITE" id="PS50076"/>
    </source>
</evidence>
<feature type="compositionally biased region" description="Polar residues" evidence="1">
    <location>
        <begin position="96"/>
        <end position="105"/>
    </location>
</feature>
<organism evidence="3">
    <name type="scientific">Timema genevievae</name>
    <name type="common">Walking stick</name>
    <dbReference type="NCBI Taxonomy" id="629358"/>
    <lineage>
        <taxon>Eukaryota</taxon>
        <taxon>Metazoa</taxon>
        <taxon>Ecdysozoa</taxon>
        <taxon>Arthropoda</taxon>
        <taxon>Hexapoda</taxon>
        <taxon>Insecta</taxon>
        <taxon>Pterygota</taxon>
        <taxon>Neoptera</taxon>
        <taxon>Polyneoptera</taxon>
        <taxon>Phasmatodea</taxon>
        <taxon>Timematodea</taxon>
        <taxon>Timematoidea</taxon>
        <taxon>Timematidae</taxon>
        <taxon>Timema</taxon>
    </lineage>
</organism>
<feature type="region of interest" description="Disordered" evidence="1">
    <location>
        <begin position="457"/>
        <end position="480"/>
    </location>
</feature>
<dbReference type="SMART" id="SM00271">
    <property type="entry name" value="DnaJ"/>
    <property type="match status" value="1"/>
</dbReference>
<reference evidence="3" key="1">
    <citation type="submission" date="2020-11" db="EMBL/GenBank/DDBJ databases">
        <authorList>
            <person name="Tran Van P."/>
        </authorList>
    </citation>
    <scope>NUCLEOTIDE SEQUENCE</scope>
</reference>
<dbReference type="EMBL" id="OE841366">
    <property type="protein sequence ID" value="CAD7595460.1"/>
    <property type="molecule type" value="Genomic_DNA"/>
</dbReference>
<feature type="region of interest" description="Disordered" evidence="1">
    <location>
        <begin position="29"/>
        <end position="68"/>
    </location>
</feature>
<dbReference type="InterPro" id="IPR001623">
    <property type="entry name" value="DnaJ_domain"/>
</dbReference>
<feature type="region of interest" description="Disordered" evidence="1">
    <location>
        <begin position="90"/>
        <end position="140"/>
    </location>
</feature>
<dbReference type="AlphaFoldDB" id="A0A7R9JZ72"/>
<accession>A0A7R9JZ72</accession>
<feature type="compositionally biased region" description="Gly residues" evidence="1">
    <location>
        <begin position="38"/>
        <end position="47"/>
    </location>
</feature>
<sequence>MSEDNKKVVSFDTDQIPKYDKWYSVGTSTLNNHKVPAHGGGTKGPSTGGPAAKRPPIHINNNLGSTPWEGTAEKNVVLKGAKNCKSAVTVEEKKGSANNSSSTGAKTEGKPSVRTSSVRSSSVSGTQTAAPSQGKRAYRNKKKECHSIALVCRPFKQHLSRWGEMGLQIMFWFLHLLSDVLGMSIRLFVHLVGFVYDSVCVWSLHRWRKVASVLVKWRIFNFLGFSSGPKKTGSWWKFWRWGKTSKCGHVGIAVQNSSLMSPLGNLGQCHGILGVTPYCPDDDIKRYYKRQAFLVHPDKNNQPGAEEAFKILVHAFELIGEPERRKAYDRRVAETQQVEQAWSELSDLLSQLHQKMEYAANTIRCTNCGKRHRRVSVDRPCYAARECAQCKIRHAAREGDIWAESSMFGFLWHYFACMDGAVYDITEWAACQAENLRHLRANTHNVQYRIVLGKQQAQQSSSWRHRHRPSQKFVEHNIPP</sequence>
<feature type="compositionally biased region" description="Low complexity" evidence="1">
    <location>
        <begin position="112"/>
        <end position="124"/>
    </location>
</feature>
<evidence type="ECO:0000313" key="3">
    <source>
        <dbReference type="EMBL" id="CAD7595460.1"/>
    </source>
</evidence>
<dbReference type="InterPro" id="IPR052317">
    <property type="entry name" value="Viral_replicn-host_int_reg"/>
</dbReference>
<dbReference type="PANTHER" id="PTHR44665">
    <property type="entry name" value="DNAJ HOMOLOG SUBFAMILY C MEMBER 14"/>
    <property type="match status" value="1"/>
</dbReference>
<feature type="domain" description="J" evidence="2">
    <location>
        <begin position="268"/>
        <end position="332"/>
    </location>
</feature>
<evidence type="ECO:0000256" key="1">
    <source>
        <dbReference type="SAM" id="MobiDB-lite"/>
    </source>
</evidence>
<name>A0A7R9JZ72_TIMGE</name>
<dbReference type="PANTHER" id="PTHR44665:SF1">
    <property type="entry name" value="DNAJ HOMOLOG SUBFAMILY C MEMBER 14"/>
    <property type="match status" value="1"/>
</dbReference>
<dbReference type="CDD" id="cd06257">
    <property type="entry name" value="DnaJ"/>
    <property type="match status" value="1"/>
</dbReference>
<gene>
    <name evidence="3" type="ORF">TGEB3V08_LOCUS6038</name>
</gene>